<dbReference type="AlphaFoldDB" id="A0AAN9TY95"/>
<sequence length="838" mass="96706">MEEAINERLLEKLKSFLAPSMADRTETLRMVVGRLYSRAASHDKQIREKTLFQIRKKKDNVLQVLLCLLETVDDPVSVFSIAGIVRECISPKAGIARFNVIRQLTELKASQTLIKLLMEHSMKEIHVTDPFLHELIWILSQLSQKDSKFAYRIRQLNALPTFHLYLKLFYQHKSKLLIPLLMMIKAIAKNNNLSSILIKDGITSTMEKIFFNISFTPSSKLKLLLNIFSYLSKNAHFCNRIIKAGTVPIFLKLFSRWEKYDGKTRLKICNDTVVTLQHICVSKQGRSAIRKENGFAPLYKFCLTCPEDKVYDRLLAKVCSIINVCLQKKELPLCSFASPAHFLLPVELKKDCFDNVDSDDSENDGDDMDDYLDDSQNEDDFDGSTKKLRDCTNFQNEEKPPTETPIRMLTRNVSDLQIYRKMFSEYYFFFYHGKHDINPLAFPDGKQNFESADDRNCIDGFMNSDESSTLKIPIFCEIEDTVMTQRSIYCKIASRVRHILPFVKVAYPDLMGGDGIGLLQPFYIRDRKVYRSKMVAGVDRCITDEKIYNNTVYDLDKLLQSTAINDRVCKKLINNDETRLGIKEYVTSTLNFESRFESGNLRKAIQVGAREYDLILTPDVNSSHHCQWFYFEVSNMDNIAPYTFNLINCEKTNSQFNYGMKPILYSVREATLGRQGWFRAGTDICYYRNGYKIPHTNKQTFLTASFSIKFPHSLDICYIAYTFPYTYSQLLSRIRLWSQNADRKSLYFRIDNLCDSLNANSIPLLTITAPDTKENRIADREIVFLTSRVHPGEANSSWVIDGCISHLLNANPCAEKLRSQYVFKIVPMLNIEGVINGW</sequence>
<comment type="caution">
    <text evidence="8">The sequence shown here is derived from an EMBL/GenBank/DDBJ whole genome shotgun (WGS) entry which is preliminary data.</text>
</comment>
<protein>
    <recommendedName>
        <fullName evidence="4">tubulin-glutamate carboxypeptidase</fullName>
        <ecNumber evidence="4">3.4.17.24</ecNumber>
    </recommendedName>
</protein>
<dbReference type="Pfam" id="PF25571">
    <property type="entry name" value="TPR_CCP1_N"/>
    <property type="match status" value="1"/>
</dbReference>
<evidence type="ECO:0000256" key="3">
    <source>
        <dbReference type="ARBA" id="ARBA00024524"/>
    </source>
</evidence>
<organism evidence="8 9">
    <name type="scientific">Parthenolecanium corni</name>
    <dbReference type="NCBI Taxonomy" id="536013"/>
    <lineage>
        <taxon>Eukaryota</taxon>
        <taxon>Metazoa</taxon>
        <taxon>Ecdysozoa</taxon>
        <taxon>Arthropoda</taxon>
        <taxon>Hexapoda</taxon>
        <taxon>Insecta</taxon>
        <taxon>Pterygota</taxon>
        <taxon>Neoptera</taxon>
        <taxon>Paraneoptera</taxon>
        <taxon>Hemiptera</taxon>
        <taxon>Sternorrhyncha</taxon>
        <taxon>Coccoidea</taxon>
        <taxon>Coccidae</taxon>
        <taxon>Parthenolecanium</taxon>
    </lineage>
</organism>
<dbReference type="InterPro" id="IPR016024">
    <property type="entry name" value="ARM-type_fold"/>
</dbReference>
<dbReference type="EC" id="3.4.17.24" evidence="4"/>
<feature type="compositionally biased region" description="Acidic residues" evidence="6">
    <location>
        <begin position="359"/>
        <end position="382"/>
    </location>
</feature>
<dbReference type="InterPro" id="IPR040626">
    <property type="entry name" value="Pepdidase_M14_N"/>
</dbReference>
<comment type="caution">
    <text evidence="5">Lacks conserved residue(s) required for the propagation of feature annotation.</text>
</comment>
<feature type="domain" description="Peptidase M14" evidence="7">
    <location>
        <begin position="723"/>
        <end position="838"/>
    </location>
</feature>
<evidence type="ECO:0000313" key="8">
    <source>
        <dbReference type="EMBL" id="KAK7595023.1"/>
    </source>
</evidence>
<gene>
    <name evidence="8" type="ORF">V9T40_001456</name>
</gene>
<evidence type="ECO:0000313" key="9">
    <source>
        <dbReference type="Proteomes" id="UP001367676"/>
    </source>
</evidence>
<dbReference type="InterPro" id="IPR011989">
    <property type="entry name" value="ARM-like"/>
</dbReference>
<dbReference type="Gene3D" id="1.25.10.10">
    <property type="entry name" value="Leucine-rich Repeat Variant"/>
    <property type="match status" value="1"/>
</dbReference>
<evidence type="ECO:0000259" key="7">
    <source>
        <dbReference type="PROSITE" id="PS52035"/>
    </source>
</evidence>
<dbReference type="InterPro" id="IPR000834">
    <property type="entry name" value="Peptidase_M14"/>
</dbReference>
<dbReference type="InterPro" id="IPR050821">
    <property type="entry name" value="Cytosolic_carboxypeptidase"/>
</dbReference>
<proteinExistence type="inferred from homology"/>
<comment type="cofactor">
    <cofactor evidence="1">
        <name>Zn(2+)</name>
        <dbReference type="ChEBI" id="CHEBI:29105"/>
    </cofactor>
</comment>
<dbReference type="PROSITE" id="PS52035">
    <property type="entry name" value="PEPTIDASE_M14"/>
    <property type="match status" value="1"/>
</dbReference>
<dbReference type="PANTHER" id="PTHR12756:SF11">
    <property type="entry name" value="CYTOSOLIC CARBOXYPEPTIDASE 1"/>
    <property type="match status" value="1"/>
</dbReference>
<comment type="similarity">
    <text evidence="2 5">Belongs to the peptidase M14 family.</text>
</comment>
<name>A0AAN9TY95_9HEMI</name>
<dbReference type="PANTHER" id="PTHR12756">
    <property type="entry name" value="CYTOSOLIC CARBOXYPEPTIDASE"/>
    <property type="match status" value="1"/>
</dbReference>
<dbReference type="GO" id="GO:0006508">
    <property type="term" value="P:proteolysis"/>
    <property type="evidence" value="ECO:0007669"/>
    <property type="project" value="InterPro"/>
</dbReference>
<comment type="catalytic activity">
    <reaction evidence="3">
        <text>C-terminal L-alpha-aminoacyl-L-glutamyl-L-glutamyl-[tubulin] + H2O = C-terminal L-alpha-aminoacyl-L-glutamyl-[tubulin] + L-glutamate</text>
        <dbReference type="Rhea" id="RHEA:63792"/>
        <dbReference type="Rhea" id="RHEA-COMP:16435"/>
        <dbReference type="Rhea" id="RHEA-COMP:16436"/>
        <dbReference type="ChEBI" id="CHEBI:15377"/>
        <dbReference type="ChEBI" id="CHEBI:29985"/>
        <dbReference type="ChEBI" id="CHEBI:149555"/>
        <dbReference type="ChEBI" id="CHEBI:149556"/>
        <dbReference type="EC" id="3.4.17.24"/>
    </reaction>
    <physiologicalReaction direction="left-to-right" evidence="3">
        <dbReference type="Rhea" id="RHEA:63793"/>
    </physiologicalReaction>
</comment>
<keyword evidence="9" id="KW-1185">Reference proteome</keyword>
<dbReference type="Gene3D" id="3.40.630.10">
    <property type="entry name" value="Zn peptidases"/>
    <property type="match status" value="1"/>
</dbReference>
<evidence type="ECO:0000256" key="1">
    <source>
        <dbReference type="ARBA" id="ARBA00001947"/>
    </source>
</evidence>
<dbReference type="Proteomes" id="UP001367676">
    <property type="component" value="Unassembled WGS sequence"/>
</dbReference>
<dbReference type="GO" id="GO:0008270">
    <property type="term" value="F:zinc ion binding"/>
    <property type="evidence" value="ECO:0007669"/>
    <property type="project" value="InterPro"/>
</dbReference>
<evidence type="ECO:0000256" key="4">
    <source>
        <dbReference type="ARBA" id="ARBA00026108"/>
    </source>
</evidence>
<dbReference type="Pfam" id="PF18027">
    <property type="entry name" value="Pepdidase_M14_N"/>
    <property type="match status" value="1"/>
</dbReference>
<dbReference type="EMBL" id="JBBCAQ010000019">
    <property type="protein sequence ID" value="KAK7595023.1"/>
    <property type="molecule type" value="Genomic_DNA"/>
</dbReference>
<evidence type="ECO:0000256" key="2">
    <source>
        <dbReference type="ARBA" id="ARBA00005988"/>
    </source>
</evidence>
<dbReference type="SUPFAM" id="SSF53187">
    <property type="entry name" value="Zn-dependent exopeptidases"/>
    <property type="match status" value="1"/>
</dbReference>
<evidence type="ECO:0000256" key="5">
    <source>
        <dbReference type="PROSITE-ProRule" id="PRU01379"/>
    </source>
</evidence>
<dbReference type="GO" id="GO:0004181">
    <property type="term" value="F:metallocarboxypeptidase activity"/>
    <property type="evidence" value="ECO:0007669"/>
    <property type="project" value="InterPro"/>
</dbReference>
<accession>A0AAN9TY95</accession>
<reference evidence="8 9" key="1">
    <citation type="submission" date="2024-03" db="EMBL/GenBank/DDBJ databases">
        <title>Adaptation during the transition from Ophiocordyceps entomopathogen to insect associate is accompanied by gene loss and intensified selection.</title>
        <authorList>
            <person name="Ward C.M."/>
            <person name="Onetto C.A."/>
            <person name="Borneman A.R."/>
        </authorList>
    </citation>
    <scope>NUCLEOTIDE SEQUENCE [LARGE SCALE GENOMIC DNA]</scope>
    <source>
        <strain evidence="8">AWRI1</strain>
        <tissue evidence="8">Single Adult Female</tissue>
    </source>
</reference>
<dbReference type="Pfam" id="PF00246">
    <property type="entry name" value="Peptidase_M14"/>
    <property type="match status" value="1"/>
</dbReference>
<evidence type="ECO:0000256" key="6">
    <source>
        <dbReference type="SAM" id="MobiDB-lite"/>
    </source>
</evidence>
<feature type="region of interest" description="Disordered" evidence="6">
    <location>
        <begin position="359"/>
        <end position="385"/>
    </location>
</feature>
<dbReference type="SUPFAM" id="SSF48371">
    <property type="entry name" value="ARM repeat"/>
    <property type="match status" value="1"/>
</dbReference>
<dbReference type="Gene3D" id="2.60.40.3120">
    <property type="match status" value="1"/>
</dbReference>